<feature type="chain" id="PRO_5014188772" evidence="2">
    <location>
        <begin position="17"/>
        <end position="290"/>
    </location>
</feature>
<organism evidence="3 4">
    <name type="scientific">Paramicrosporidium saccamoebae</name>
    <dbReference type="NCBI Taxonomy" id="1246581"/>
    <lineage>
        <taxon>Eukaryota</taxon>
        <taxon>Fungi</taxon>
        <taxon>Fungi incertae sedis</taxon>
        <taxon>Cryptomycota</taxon>
        <taxon>Cryptomycota incertae sedis</taxon>
        <taxon>Paramicrosporidium</taxon>
    </lineage>
</organism>
<sequence>MKVLAILPLCLSTVYCSTSGSNPLSAQPSNLPPNQNAYDLDARFGAPDSDSLAIDRLRQKGKQLLSSCRTPRHPEDTRFEREITKMRSMIQKNAHEERNCSHKWRGMMPASLVRAYLHYLEWQDKWLGKLMGRLQGSSCKGSAALVREPPKYQEILRRDGMQVKRRTVRRRGAVRGKLVRRVVRVKRTSGGSYSSGGSSYSTSGGSASGSASMSTGGSVRGNPRIRIVRTRTITDTAKCRLVPPPAPFNRAILWKSQSSVSCMVEITSNVYHTDSFDRLSILQILTSLYG</sequence>
<gene>
    <name evidence="3" type="ORF">PSACC_01208</name>
</gene>
<feature type="region of interest" description="Disordered" evidence="1">
    <location>
        <begin position="189"/>
        <end position="221"/>
    </location>
</feature>
<comment type="caution">
    <text evidence="3">The sequence shown here is derived from an EMBL/GenBank/DDBJ whole genome shotgun (WGS) entry which is preliminary data.</text>
</comment>
<proteinExistence type="predicted"/>
<dbReference type="Proteomes" id="UP000240830">
    <property type="component" value="Unassembled WGS sequence"/>
</dbReference>
<accession>A0A2H9TMJ5</accession>
<dbReference type="EMBL" id="MTSL01000092">
    <property type="protein sequence ID" value="PJF18975.1"/>
    <property type="molecule type" value="Genomic_DNA"/>
</dbReference>
<dbReference type="AlphaFoldDB" id="A0A2H9TMJ5"/>
<feature type="signal peptide" evidence="2">
    <location>
        <begin position="1"/>
        <end position="16"/>
    </location>
</feature>
<evidence type="ECO:0000256" key="1">
    <source>
        <dbReference type="SAM" id="MobiDB-lite"/>
    </source>
</evidence>
<feature type="compositionally biased region" description="Low complexity" evidence="1">
    <location>
        <begin position="189"/>
        <end position="217"/>
    </location>
</feature>
<evidence type="ECO:0000313" key="4">
    <source>
        <dbReference type="Proteomes" id="UP000240830"/>
    </source>
</evidence>
<keyword evidence="2" id="KW-0732">Signal</keyword>
<evidence type="ECO:0000313" key="3">
    <source>
        <dbReference type="EMBL" id="PJF18975.1"/>
    </source>
</evidence>
<evidence type="ECO:0000256" key="2">
    <source>
        <dbReference type="SAM" id="SignalP"/>
    </source>
</evidence>
<name>A0A2H9TMJ5_9FUNG</name>
<protein>
    <submittedName>
        <fullName evidence="3">Uncharacterized protein</fullName>
    </submittedName>
</protein>
<keyword evidence="4" id="KW-1185">Reference proteome</keyword>
<reference evidence="3 4" key="1">
    <citation type="submission" date="2016-10" db="EMBL/GenBank/DDBJ databases">
        <title>The genome of Paramicrosporidium saccamoebae is the missing link in understanding Cryptomycota and Microsporidia evolution.</title>
        <authorList>
            <person name="Quandt C.A."/>
            <person name="Beaudet D."/>
            <person name="Corsaro D."/>
            <person name="Michel R."/>
            <person name="Corradi N."/>
            <person name="James T."/>
        </authorList>
    </citation>
    <scope>NUCLEOTIDE SEQUENCE [LARGE SCALE GENOMIC DNA]</scope>
    <source>
        <strain evidence="3 4">KSL3</strain>
    </source>
</reference>